<gene>
    <name evidence="3" type="ORF">HF519_21730</name>
</gene>
<organism evidence="3 4">
    <name type="scientific">Pseudonocardia bannensis</name>
    <dbReference type="NCBI Taxonomy" id="630973"/>
    <lineage>
        <taxon>Bacteria</taxon>
        <taxon>Bacillati</taxon>
        <taxon>Actinomycetota</taxon>
        <taxon>Actinomycetes</taxon>
        <taxon>Pseudonocardiales</taxon>
        <taxon>Pseudonocardiaceae</taxon>
        <taxon>Pseudonocardia</taxon>
    </lineage>
</organism>
<comment type="caution">
    <text evidence="3">The sequence shown here is derived from an EMBL/GenBank/DDBJ whole genome shotgun (WGS) entry which is preliminary data.</text>
</comment>
<keyword evidence="4" id="KW-1185">Reference proteome</keyword>
<name>A0A848DNQ7_9PSEU</name>
<feature type="domain" description="AB hydrolase-1" evidence="2">
    <location>
        <begin position="29"/>
        <end position="254"/>
    </location>
</feature>
<dbReference type="GO" id="GO:0016787">
    <property type="term" value="F:hydrolase activity"/>
    <property type="evidence" value="ECO:0007669"/>
    <property type="project" value="UniProtKB-KW"/>
</dbReference>
<dbReference type="GO" id="GO:0016020">
    <property type="term" value="C:membrane"/>
    <property type="evidence" value="ECO:0007669"/>
    <property type="project" value="TreeGrafter"/>
</dbReference>
<dbReference type="Proteomes" id="UP000586918">
    <property type="component" value="Unassembled WGS sequence"/>
</dbReference>
<evidence type="ECO:0000313" key="3">
    <source>
        <dbReference type="EMBL" id="NMH94149.1"/>
    </source>
</evidence>
<dbReference type="Gene3D" id="3.40.50.1820">
    <property type="entry name" value="alpha/beta hydrolase"/>
    <property type="match status" value="1"/>
</dbReference>
<reference evidence="3 4" key="1">
    <citation type="submission" date="2020-04" db="EMBL/GenBank/DDBJ databases">
        <authorList>
            <person name="Klaysubun C."/>
            <person name="Duangmal K."/>
            <person name="Lipun K."/>
        </authorList>
    </citation>
    <scope>NUCLEOTIDE SEQUENCE [LARGE SCALE GENOMIC DNA]</scope>
    <source>
        <strain evidence="3 4">DSM 45300</strain>
    </source>
</reference>
<accession>A0A848DNQ7</accession>
<evidence type="ECO:0000259" key="2">
    <source>
        <dbReference type="Pfam" id="PF12697"/>
    </source>
</evidence>
<dbReference type="SUPFAM" id="SSF53474">
    <property type="entry name" value="alpha/beta-Hydrolases"/>
    <property type="match status" value="1"/>
</dbReference>
<dbReference type="InterPro" id="IPR000073">
    <property type="entry name" value="AB_hydrolase_1"/>
</dbReference>
<dbReference type="PANTHER" id="PTHR43798:SF31">
    <property type="entry name" value="AB HYDROLASE SUPERFAMILY PROTEIN YCLE"/>
    <property type="match status" value="1"/>
</dbReference>
<dbReference type="InterPro" id="IPR029058">
    <property type="entry name" value="AB_hydrolase_fold"/>
</dbReference>
<evidence type="ECO:0000256" key="1">
    <source>
        <dbReference type="ARBA" id="ARBA00022801"/>
    </source>
</evidence>
<evidence type="ECO:0000313" key="4">
    <source>
        <dbReference type="Proteomes" id="UP000586918"/>
    </source>
</evidence>
<dbReference type="Pfam" id="PF12697">
    <property type="entry name" value="Abhydrolase_6"/>
    <property type="match status" value="1"/>
</dbReference>
<proteinExistence type="predicted"/>
<sequence>MSDSGVLHTVESRDGTPIAYEEFGEGPPLVLVHGGVSDRTYWAPVLPELTRHFTVHTVDRRGRGDSGGSRTAESYAIDQEYADVAAVADAIGGPVHLLGHSYGGICALEGALQTDNLRTLVLYEPPIGLEGPAGIPAEFIEQLDALIAEGELDRAVEVMMGELVGLPQDALAELRADPAAWQPMVDTVPTLPRELRSVNAFTFDAGRYGVLDVPTVLIAGSLSPPELHIGIRLVDDAVPDSRVVMMEGVDHEAVTTGPAVLTSTLVDALAGGGR</sequence>
<dbReference type="InterPro" id="IPR050266">
    <property type="entry name" value="AB_hydrolase_sf"/>
</dbReference>
<dbReference type="PANTHER" id="PTHR43798">
    <property type="entry name" value="MONOACYLGLYCEROL LIPASE"/>
    <property type="match status" value="1"/>
</dbReference>
<dbReference type="AlphaFoldDB" id="A0A848DNQ7"/>
<protein>
    <submittedName>
        <fullName evidence="3">Alpha/beta hydrolase</fullName>
    </submittedName>
</protein>
<dbReference type="EMBL" id="JAAXKZ010000097">
    <property type="protein sequence ID" value="NMH94149.1"/>
    <property type="molecule type" value="Genomic_DNA"/>
</dbReference>
<dbReference type="RefSeq" id="WP_169414841.1">
    <property type="nucleotide sequence ID" value="NZ_JAAXKZ010000097.1"/>
</dbReference>
<keyword evidence="1 3" id="KW-0378">Hydrolase</keyword>